<dbReference type="Proteomes" id="UP000266861">
    <property type="component" value="Unassembled WGS sequence"/>
</dbReference>
<gene>
    <name evidence="1" type="ORF">Glove_296g66</name>
</gene>
<organism evidence="1 2">
    <name type="scientific">Diversispora epigaea</name>
    <dbReference type="NCBI Taxonomy" id="1348612"/>
    <lineage>
        <taxon>Eukaryota</taxon>
        <taxon>Fungi</taxon>
        <taxon>Fungi incertae sedis</taxon>
        <taxon>Mucoromycota</taxon>
        <taxon>Glomeromycotina</taxon>
        <taxon>Glomeromycetes</taxon>
        <taxon>Diversisporales</taxon>
        <taxon>Diversisporaceae</taxon>
        <taxon>Diversispora</taxon>
    </lineage>
</organism>
<dbReference type="EMBL" id="PQFF01000270">
    <property type="protein sequence ID" value="RHZ68223.1"/>
    <property type="molecule type" value="Genomic_DNA"/>
</dbReference>
<accession>A0A397I4R2</accession>
<protein>
    <submittedName>
        <fullName evidence="1">Uncharacterized protein</fullName>
    </submittedName>
</protein>
<sequence>MPEEHYRGYTSICSYIRSRNEDCSFREFVELYQEVIIESPPNTDEWFGLEVAWKTRFLGNVEKGSSWSVIGRSRVFCDRQAQVMVVALLVISETSKKSLMSYWQNIINEKRRVSVINNHISG</sequence>
<dbReference type="OrthoDB" id="2417204at2759"/>
<proteinExistence type="predicted"/>
<comment type="caution">
    <text evidence="1">The sequence shown here is derived from an EMBL/GenBank/DDBJ whole genome shotgun (WGS) entry which is preliminary data.</text>
</comment>
<keyword evidence="2" id="KW-1185">Reference proteome</keyword>
<evidence type="ECO:0000313" key="2">
    <source>
        <dbReference type="Proteomes" id="UP000266861"/>
    </source>
</evidence>
<name>A0A397I4R2_9GLOM</name>
<dbReference type="AlphaFoldDB" id="A0A397I4R2"/>
<evidence type="ECO:0000313" key="1">
    <source>
        <dbReference type="EMBL" id="RHZ68223.1"/>
    </source>
</evidence>
<reference evidence="1 2" key="1">
    <citation type="submission" date="2018-08" db="EMBL/GenBank/DDBJ databases">
        <title>Genome and evolution of the arbuscular mycorrhizal fungus Diversispora epigaea (formerly Glomus versiforme) and its bacterial endosymbionts.</title>
        <authorList>
            <person name="Sun X."/>
            <person name="Fei Z."/>
            <person name="Harrison M."/>
        </authorList>
    </citation>
    <scope>NUCLEOTIDE SEQUENCE [LARGE SCALE GENOMIC DNA]</scope>
    <source>
        <strain evidence="1 2">IT104</strain>
    </source>
</reference>